<evidence type="ECO:0000313" key="13">
    <source>
        <dbReference type="EMBL" id="SHG55971.1"/>
    </source>
</evidence>
<dbReference type="SUPFAM" id="SSF63882">
    <property type="entry name" value="MoeA N-terminal region -like"/>
    <property type="match status" value="1"/>
</dbReference>
<keyword evidence="7 11" id="KW-0479">Metal-binding</keyword>
<evidence type="ECO:0000256" key="3">
    <source>
        <dbReference type="ARBA" id="ARBA00005046"/>
    </source>
</evidence>
<dbReference type="InterPro" id="IPR038987">
    <property type="entry name" value="MoeA-like"/>
</dbReference>
<dbReference type="CDD" id="cd00887">
    <property type="entry name" value="MoeA"/>
    <property type="match status" value="1"/>
</dbReference>
<dbReference type="UniPathway" id="UPA00344"/>
<dbReference type="RefSeq" id="WP_073082392.1">
    <property type="nucleotide sequence ID" value="NZ_FQWS01000001.1"/>
</dbReference>
<comment type="function">
    <text evidence="2 11">Catalyzes the insertion of molybdate into adenylated molybdopterin with the concomitant release of AMP.</text>
</comment>
<evidence type="ECO:0000256" key="6">
    <source>
        <dbReference type="ARBA" id="ARBA00022679"/>
    </source>
</evidence>
<dbReference type="FunFam" id="3.40.980.10:FF:000004">
    <property type="entry name" value="Molybdopterin molybdenumtransferase"/>
    <property type="match status" value="1"/>
</dbReference>
<evidence type="ECO:0000256" key="9">
    <source>
        <dbReference type="ARBA" id="ARBA00023150"/>
    </source>
</evidence>
<dbReference type="Pfam" id="PF03454">
    <property type="entry name" value="MoeA_C"/>
    <property type="match status" value="1"/>
</dbReference>
<keyword evidence="9 11" id="KW-0501">Molybdenum cofactor biosynthesis</keyword>
<dbReference type="InterPro" id="IPR036688">
    <property type="entry name" value="MoeA_C_domain_IV_sf"/>
</dbReference>
<dbReference type="PANTHER" id="PTHR10192">
    <property type="entry name" value="MOLYBDOPTERIN BIOSYNTHESIS PROTEIN"/>
    <property type="match status" value="1"/>
</dbReference>
<dbReference type="SUPFAM" id="SSF53218">
    <property type="entry name" value="Molybdenum cofactor biosynthesis proteins"/>
    <property type="match status" value="1"/>
</dbReference>
<dbReference type="Gene3D" id="3.90.105.10">
    <property type="entry name" value="Molybdopterin biosynthesis moea protein, domain 2"/>
    <property type="match status" value="1"/>
</dbReference>
<keyword evidence="5 11" id="KW-0500">Molybdenum</keyword>
<protein>
    <recommendedName>
        <fullName evidence="11">Molybdopterin molybdenumtransferase</fullName>
        <ecNumber evidence="11">2.10.1.1</ecNumber>
    </recommendedName>
</protein>
<evidence type="ECO:0000256" key="10">
    <source>
        <dbReference type="ARBA" id="ARBA00047317"/>
    </source>
</evidence>
<keyword evidence="8 11" id="KW-0460">Magnesium</keyword>
<comment type="cofactor">
    <cofactor evidence="1 11">
        <name>Mg(2+)</name>
        <dbReference type="ChEBI" id="CHEBI:18420"/>
    </cofactor>
</comment>
<dbReference type="Gene3D" id="3.40.980.10">
    <property type="entry name" value="MoaB/Mog-like domain"/>
    <property type="match status" value="1"/>
</dbReference>
<comment type="pathway">
    <text evidence="3 11">Cofactor biosynthesis; molybdopterin biosynthesis.</text>
</comment>
<dbReference type="STRING" id="1089305.SAMN05444148_0427"/>
<dbReference type="NCBIfam" id="NF045515">
    <property type="entry name" value="Glp_gephyrin"/>
    <property type="match status" value="1"/>
</dbReference>
<organism evidence="13 14">
    <name type="scientific">Winogradskyella jejuensis</name>
    <dbReference type="NCBI Taxonomy" id="1089305"/>
    <lineage>
        <taxon>Bacteria</taxon>
        <taxon>Pseudomonadati</taxon>
        <taxon>Bacteroidota</taxon>
        <taxon>Flavobacteriia</taxon>
        <taxon>Flavobacteriales</taxon>
        <taxon>Flavobacteriaceae</taxon>
        <taxon>Winogradskyella</taxon>
    </lineage>
</organism>
<dbReference type="GO" id="GO:0046872">
    <property type="term" value="F:metal ion binding"/>
    <property type="evidence" value="ECO:0007669"/>
    <property type="project" value="UniProtKB-UniRule"/>
</dbReference>
<dbReference type="SMART" id="SM00852">
    <property type="entry name" value="MoCF_biosynth"/>
    <property type="match status" value="1"/>
</dbReference>
<name>A0A1M5KT65_9FLAO</name>
<evidence type="ECO:0000256" key="4">
    <source>
        <dbReference type="ARBA" id="ARBA00010763"/>
    </source>
</evidence>
<evidence type="ECO:0000256" key="11">
    <source>
        <dbReference type="RuleBase" id="RU365090"/>
    </source>
</evidence>
<dbReference type="Pfam" id="PF03453">
    <property type="entry name" value="MoeA_N"/>
    <property type="match status" value="1"/>
</dbReference>
<comment type="similarity">
    <text evidence="4 11">Belongs to the MoeA family.</text>
</comment>
<dbReference type="InterPro" id="IPR036135">
    <property type="entry name" value="MoeA_linker/N_sf"/>
</dbReference>
<feature type="domain" description="MoaB/Mog" evidence="12">
    <location>
        <begin position="172"/>
        <end position="310"/>
    </location>
</feature>
<evidence type="ECO:0000256" key="2">
    <source>
        <dbReference type="ARBA" id="ARBA00002901"/>
    </source>
</evidence>
<evidence type="ECO:0000256" key="8">
    <source>
        <dbReference type="ARBA" id="ARBA00022842"/>
    </source>
</evidence>
<dbReference type="AlphaFoldDB" id="A0A1M5KT65"/>
<keyword evidence="6 11" id="KW-0808">Transferase</keyword>
<evidence type="ECO:0000256" key="1">
    <source>
        <dbReference type="ARBA" id="ARBA00001946"/>
    </source>
</evidence>
<dbReference type="InterPro" id="IPR001453">
    <property type="entry name" value="MoaB/Mog_dom"/>
</dbReference>
<keyword evidence="14" id="KW-1185">Reference proteome</keyword>
<dbReference type="GO" id="GO:0061599">
    <property type="term" value="F:molybdopterin molybdotransferase activity"/>
    <property type="evidence" value="ECO:0007669"/>
    <property type="project" value="UniProtKB-UniRule"/>
</dbReference>
<dbReference type="EC" id="2.10.1.1" evidence="11"/>
<evidence type="ECO:0000259" key="12">
    <source>
        <dbReference type="SMART" id="SM00852"/>
    </source>
</evidence>
<dbReference type="GO" id="GO:0005829">
    <property type="term" value="C:cytosol"/>
    <property type="evidence" value="ECO:0007669"/>
    <property type="project" value="TreeGrafter"/>
</dbReference>
<sequence>MIDIKTAQELVLLHSSTITKIVEFKIENALDYVLALDVTSEIDMPPFRQSAMDGYAINKANHSTYSVVGEVKAGDNNNLLLKVGEAVRIFTGAPVPDTANAVVMQEKVTQDDSLINIDGEIQDNINIRPRGEQIKEGDIALVKGTVIKGSHIGFLASLGVTKISVYQKPSIAVIVTGNELVSPGKSLAFGEIYESNGVMLTAVLNELGYKNSSLIKVKDNYETTKKSLSEAIKNHDVVIVTGGVSVGDYDFVSKALKAIEVEEIFYKVKQKPGKPLFFGKKENVSIFGLPGNPAAALSCFYIYVYPLLKKSEGATTTNLQRIVIPMISNYTVQGNRAQFLKAKIEEDGVEILEGQSSAMIRAFGNANALVLIPENSTQIQKGENVKAILLPNK</sequence>
<gene>
    <name evidence="13" type="ORF">SAMN05444148_0427</name>
</gene>
<dbReference type="Pfam" id="PF00994">
    <property type="entry name" value="MoCF_biosynth"/>
    <property type="match status" value="1"/>
</dbReference>
<reference evidence="14" key="1">
    <citation type="submission" date="2016-11" db="EMBL/GenBank/DDBJ databases">
        <authorList>
            <person name="Varghese N."/>
            <person name="Submissions S."/>
        </authorList>
    </citation>
    <scope>NUCLEOTIDE SEQUENCE [LARGE SCALE GENOMIC DNA]</scope>
    <source>
        <strain evidence="14">DSM 25330</strain>
    </source>
</reference>
<dbReference type="Proteomes" id="UP000184522">
    <property type="component" value="Unassembled WGS sequence"/>
</dbReference>
<dbReference type="PANTHER" id="PTHR10192:SF5">
    <property type="entry name" value="GEPHYRIN"/>
    <property type="match status" value="1"/>
</dbReference>
<dbReference type="SUPFAM" id="SSF63867">
    <property type="entry name" value="MoeA C-terminal domain-like"/>
    <property type="match status" value="1"/>
</dbReference>
<dbReference type="NCBIfam" id="TIGR00177">
    <property type="entry name" value="molyb_syn"/>
    <property type="match status" value="1"/>
</dbReference>
<dbReference type="InterPro" id="IPR005111">
    <property type="entry name" value="MoeA_C_domain_IV"/>
</dbReference>
<dbReference type="InterPro" id="IPR036425">
    <property type="entry name" value="MoaB/Mog-like_dom_sf"/>
</dbReference>
<dbReference type="EMBL" id="FQWS01000001">
    <property type="protein sequence ID" value="SHG55971.1"/>
    <property type="molecule type" value="Genomic_DNA"/>
</dbReference>
<accession>A0A1M5KT65</accession>
<evidence type="ECO:0000313" key="14">
    <source>
        <dbReference type="Proteomes" id="UP000184522"/>
    </source>
</evidence>
<proteinExistence type="inferred from homology"/>
<dbReference type="Gene3D" id="2.40.340.10">
    <property type="entry name" value="MoeA, C-terminal, domain IV"/>
    <property type="match status" value="1"/>
</dbReference>
<evidence type="ECO:0000256" key="7">
    <source>
        <dbReference type="ARBA" id="ARBA00022723"/>
    </source>
</evidence>
<comment type="catalytic activity">
    <reaction evidence="10">
        <text>adenylyl-molybdopterin + molybdate = Mo-molybdopterin + AMP + H(+)</text>
        <dbReference type="Rhea" id="RHEA:35047"/>
        <dbReference type="ChEBI" id="CHEBI:15378"/>
        <dbReference type="ChEBI" id="CHEBI:36264"/>
        <dbReference type="ChEBI" id="CHEBI:62727"/>
        <dbReference type="ChEBI" id="CHEBI:71302"/>
        <dbReference type="ChEBI" id="CHEBI:456215"/>
        <dbReference type="EC" id="2.10.1.1"/>
    </reaction>
</comment>
<dbReference type="OrthoDB" id="9804758at2"/>
<evidence type="ECO:0000256" key="5">
    <source>
        <dbReference type="ARBA" id="ARBA00022505"/>
    </source>
</evidence>
<dbReference type="InterPro" id="IPR005110">
    <property type="entry name" value="MoeA_linker/N"/>
</dbReference>
<dbReference type="Gene3D" id="2.170.190.11">
    <property type="entry name" value="Molybdopterin biosynthesis moea protein, domain 3"/>
    <property type="match status" value="1"/>
</dbReference>
<dbReference type="PROSITE" id="PS01079">
    <property type="entry name" value="MOCF_BIOSYNTHESIS_2"/>
    <property type="match status" value="1"/>
</dbReference>
<dbReference type="InterPro" id="IPR008284">
    <property type="entry name" value="MoCF_biosynth_CS"/>
</dbReference>
<dbReference type="GO" id="GO:0006777">
    <property type="term" value="P:Mo-molybdopterin cofactor biosynthetic process"/>
    <property type="evidence" value="ECO:0007669"/>
    <property type="project" value="UniProtKB-UniRule"/>
</dbReference>